<dbReference type="InterPro" id="IPR036259">
    <property type="entry name" value="MFS_trans_sf"/>
</dbReference>
<comment type="similarity">
    <text evidence="2">Belongs to the organo anion transporter (TC 2.A.60) family.</text>
</comment>
<dbReference type="PANTHER" id="PTHR11388">
    <property type="entry name" value="ORGANIC ANION TRANSPORTER"/>
    <property type="match status" value="1"/>
</dbReference>
<dbReference type="InterPro" id="IPR002350">
    <property type="entry name" value="Kazal_dom"/>
</dbReference>
<keyword evidence="5 9" id="KW-1133">Transmembrane helix</keyword>
<evidence type="ECO:0000256" key="5">
    <source>
        <dbReference type="ARBA" id="ARBA00022989"/>
    </source>
</evidence>
<feature type="transmembrane region" description="Helical" evidence="9">
    <location>
        <begin position="608"/>
        <end position="634"/>
    </location>
</feature>
<dbReference type="EMBL" id="GG666486">
    <property type="protein sequence ID" value="EEN64749.1"/>
    <property type="molecule type" value="Genomic_DNA"/>
</dbReference>
<feature type="transmembrane region" description="Helical" evidence="9">
    <location>
        <begin position="304"/>
        <end position="326"/>
    </location>
</feature>
<proteinExistence type="inferred from homology"/>
<dbReference type="InterPro" id="IPR004156">
    <property type="entry name" value="OATP"/>
</dbReference>
<dbReference type="InParanoid" id="C3Y4U2"/>
<dbReference type="Gene3D" id="3.30.60.30">
    <property type="match status" value="1"/>
</dbReference>
<evidence type="ECO:0000256" key="6">
    <source>
        <dbReference type="ARBA" id="ARBA00023136"/>
    </source>
</evidence>
<feature type="transmembrane region" description="Helical" evidence="9">
    <location>
        <begin position="346"/>
        <end position="371"/>
    </location>
</feature>
<dbReference type="InterPro" id="IPR036058">
    <property type="entry name" value="Kazal_dom_sf"/>
</dbReference>
<feature type="transmembrane region" description="Helical" evidence="9">
    <location>
        <begin position="91"/>
        <end position="109"/>
    </location>
</feature>
<keyword evidence="6 9" id="KW-0472">Membrane</keyword>
<dbReference type="PANTHER" id="PTHR11388:SF157">
    <property type="entry name" value="SOLUTE CARRIER ORGANIC ANION TRANSPORTER FAMILY MEMBER 2A1-LIKE"/>
    <property type="match status" value="1"/>
</dbReference>
<keyword evidence="4 9" id="KW-0812">Transmembrane</keyword>
<organism>
    <name type="scientific">Branchiostoma floridae</name>
    <name type="common">Florida lancelet</name>
    <name type="synonym">Amphioxus</name>
    <dbReference type="NCBI Taxonomy" id="7739"/>
    <lineage>
        <taxon>Eukaryota</taxon>
        <taxon>Metazoa</taxon>
        <taxon>Chordata</taxon>
        <taxon>Cephalochordata</taxon>
        <taxon>Leptocardii</taxon>
        <taxon>Amphioxiformes</taxon>
        <taxon>Branchiostomatidae</taxon>
        <taxon>Branchiostoma</taxon>
    </lineage>
</organism>
<feature type="region of interest" description="Disordered" evidence="8">
    <location>
        <begin position="541"/>
        <end position="584"/>
    </location>
</feature>
<feature type="domain" description="Kazal-like" evidence="10">
    <location>
        <begin position="474"/>
        <end position="531"/>
    </location>
</feature>
<feature type="transmembrane region" description="Helical" evidence="9">
    <location>
        <begin position="51"/>
        <end position="71"/>
    </location>
</feature>
<feature type="compositionally biased region" description="Polar residues" evidence="8">
    <location>
        <begin position="570"/>
        <end position="579"/>
    </location>
</feature>
<dbReference type="SUPFAM" id="SSF100895">
    <property type="entry name" value="Kazal-type serine protease inhibitors"/>
    <property type="match status" value="1"/>
</dbReference>
<keyword evidence="7" id="KW-1015">Disulfide bond</keyword>
<protein>
    <recommendedName>
        <fullName evidence="10">Kazal-like domain-containing protein</fullName>
    </recommendedName>
</protein>
<evidence type="ECO:0000256" key="3">
    <source>
        <dbReference type="ARBA" id="ARBA00022475"/>
    </source>
</evidence>
<keyword evidence="3" id="KW-1003">Cell membrane</keyword>
<evidence type="ECO:0000256" key="9">
    <source>
        <dbReference type="SAM" id="Phobius"/>
    </source>
</evidence>
<dbReference type="SMART" id="SM00280">
    <property type="entry name" value="KAZAL"/>
    <property type="match status" value="1"/>
</dbReference>
<evidence type="ECO:0000256" key="2">
    <source>
        <dbReference type="ARBA" id="ARBA00009657"/>
    </source>
</evidence>
<evidence type="ECO:0000313" key="11">
    <source>
        <dbReference type="EMBL" id="EEN64749.1"/>
    </source>
</evidence>
<evidence type="ECO:0000256" key="4">
    <source>
        <dbReference type="ARBA" id="ARBA00022692"/>
    </source>
</evidence>
<feature type="compositionally biased region" description="Low complexity" evidence="8">
    <location>
        <begin position="554"/>
        <end position="563"/>
    </location>
</feature>
<dbReference type="Gene3D" id="1.20.1250.20">
    <property type="entry name" value="MFS general substrate transporter like domains"/>
    <property type="match status" value="2"/>
</dbReference>
<reference evidence="11" key="1">
    <citation type="journal article" date="2008" name="Nature">
        <title>The amphioxus genome and the evolution of the chordate karyotype.</title>
        <authorList>
            <consortium name="US DOE Joint Genome Institute (JGI-PGF)"/>
            <person name="Putnam N.H."/>
            <person name="Butts T."/>
            <person name="Ferrier D.E.K."/>
            <person name="Furlong R.F."/>
            <person name="Hellsten U."/>
            <person name="Kawashima T."/>
            <person name="Robinson-Rechavi M."/>
            <person name="Shoguchi E."/>
            <person name="Terry A."/>
            <person name="Yu J.-K."/>
            <person name="Benito-Gutierrez E.L."/>
            <person name="Dubchak I."/>
            <person name="Garcia-Fernandez J."/>
            <person name="Gibson-Brown J.J."/>
            <person name="Grigoriev I.V."/>
            <person name="Horton A.C."/>
            <person name="de Jong P.J."/>
            <person name="Jurka J."/>
            <person name="Kapitonov V.V."/>
            <person name="Kohara Y."/>
            <person name="Kuroki Y."/>
            <person name="Lindquist E."/>
            <person name="Lucas S."/>
            <person name="Osoegawa K."/>
            <person name="Pennacchio L.A."/>
            <person name="Salamov A.A."/>
            <person name="Satou Y."/>
            <person name="Sauka-Spengler T."/>
            <person name="Schmutz J."/>
            <person name="Shin-I T."/>
            <person name="Toyoda A."/>
            <person name="Bronner-Fraser M."/>
            <person name="Fujiyama A."/>
            <person name="Holland L.Z."/>
            <person name="Holland P.W.H."/>
            <person name="Satoh N."/>
            <person name="Rokhsar D.S."/>
        </authorList>
    </citation>
    <scope>NUCLEOTIDE SEQUENCE [LARGE SCALE GENOMIC DNA]</scope>
    <source>
        <strain evidence="11">S238N-H82</strain>
        <tissue evidence="11">Testes</tissue>
    </source>
</reference>
<feature type="transmembrane region" description="Helical" evidence="9">
    <location>
        <begin position="697"/>
        <end position="718"/>
    </location>
</feature>
<dbReference type="PROSITE" id="PS51465">
    <property type="entry name" value="KAZAL_2"/>
    <property type="match status" value="1"/>
</dbReference>
<feature type="transmembrane region" description="Helical" evidence="9">
    <location>
        <begin position="121"/>
        <end position="141"/>
    </location>
</feature>
<feature type="transmembrane region" description="Helical" evidence="9">
    <location>
        <begin position="231"/>
        <end position="253"/>
    </location>
</feature>
<dbReference type="SUPFAM" id="SSF103473">
    <property type="entry name" value="MFS general substrate transporter"/>
    <property type="match status" value="2"/>
</dbReference>
<dbReference type="GO" id="GO:0005886">
    <property type="term" value="C:plasma membrane"/>
    <property type="evidence" value="ECO:0007669"/>
    <property type="project" value="UniProtKB-SubCell"/>
</dbReference>
<feature type="transmembrane region" description="Helical" evidence="9">
    <location>
        <begin position="655"/>
        <end position="677"/>
    </location>
</feature>
<gene>
    <name evidence="11" type="ORF">BRAFLDRAFT_120594</name>
</gene>
<evidence type="ECO:0000256" key="8">
    <source>
        <dbReference type="SAM" id="MobiDB-lite"/>
    </source>
</evidence>
<dbReference type="Pfam" id="PF03137">
    <property type="entry name" value="OATP"/>
    <property type="match status" value="2"/>
</dbReference>
<evidence type="ECO:0000259" key="10">
    <source>
        <dbReference type="PROSITE" id="PS51465"/>
    </source>
</evidence>
<feature type="transmembrane region" description="Helical" evidence="9">
    <location>
        <begin position="273"/>
        <end position="297"/>
    </location>
</feature>
<evidence type="ECO:0000256" key="1">
    <source>
        <dbReference type="ARBA" id="ARBA00004651"/>
    </source>
</evidence>
<comment type="subcellular location">
    <subcellularLocation>
        <location evidence="1">Cell membrane</location>
        <topology evidence="1">Multi-pass membrane protein</topology>
    </subcellularLocation>
</comment>
<sequence>MANGNVNGSGPPTSHPDVIAHKLEDDDDEEILCGIGPCKPRWAARLANSKVFAVFWCITIFSNILVGAYLIGILTSLEKRFGLQSKDLGTIASAADIGSTLTVLFVTYYGGKMGVNRPRMIGIGVLLVAVGSFLSGMPHFVTPAYEVDTESVQNATQIKSIGVCLANQTRDDTCNAEEATESTNKGGWYALLVFAQIIMGVGSTPIMALGTTYLDDHVMKSSAPLYIGTSYIVFGLGPPLGFILSAYTVQFYVDFDKNIDPRTFGLSQDNPLWVGAWWLGYFIGGALLIFAALPLFLFPYRTSYIVFGLGPPLGFILSAYTVQFYVDFDKNIDPRTFGLSQDNPLWVGAWWLGYFIGGALLIFAALPLFLFPYKLKAPPEEDETAVLNAKKRMIPGMGMDGGKKPLLDPARGLLEQIKEMVKSLKTILTNWTFMLLAMTAVCSVSGIGAFSFMPKYLEMQFGIPKSKANFVLGISLISSCNSDCNCPLDKYKPVCGPDGVTYFSGCHAGCTEEQIIRGPGRFSFSNFSNCGCMWTQGMPGTSVPGRQKRDANDSTTTSSNPTTRQDGIADTSTMYNPQPTDAMEEDNTNGGAMNFAISKPCRPPCGKWPVFVGIFFITALTRSFGFIPVIIGTLRALTPETKSFGFGVQQLMLRLLGFIPSPVYFGAMIDATCTLWSSVCGKRGSCLLYDLPLNRYVFIGGQLVLRVMSLILVLCAAYRFKKQEEKEANEPPKKDGVTLGELAVSMGSLTASHHSLRASRHSLNASRHSLDVIGDTDKPMMPRDTEDMRTGLWKKHHDDHHI</sequence>
<dbReference type="Pfam" id="PF07648">
    <property type="entry name" value="Kazal_2"/>
    <property type="match status" value="1"/>
</dbReference>
<dbReference type="eggNOG" id="KOG3626">
    <property type="taxonomic scope" value="Eukaryota"/>
</dbReference>
<feature type="transmembrane region" description="Helical" evidence="9">
    <location>
        <begin position="428"/>
        <end position="453"/>
    </location>
</feature>
<dbReference type="AlphaFoldDB" id="C3Y4U2"/>
<feature type="transmembrane region" description="Helical" evidence="9">
    <location>
        <begin position="188"/>
        <end position="210"/>
    </location>
</feature>
<evidence type="ECO:0000256" key="7">
    <source>
        <dbReference type="ARBA" id="ARBA00023157"/>
    </source>
</evidence>
<accession>C3Y4U2</accession>
<dbReference type="CDD" id="cd17336">
    <property type="entry name" value="MFS_SLCO_OATP"/>
    <property type="match status" value="1"/>
</dbReference>
<dbReference type="GO" id="GO:0055085">
    <property type="term" value="P:transmembrane transport"/>
    <property type="evidence" value="ECO:0007669"/>
    <property type="project" value="InterPro"/>
</dbReference>
<name>C3Y4U2_BRAFL</name>